<dbReference type="OMA" id="WEYSNET"/>
<dbReference type="HOGENOM" id="CLU_707877_0_0_1"/>
<dbReference type="InParanoid" id="Q2GZR0"/>
<evidence type="ECO:0000313" key="2">
    <source>
        <dbReference type="EMBL" id="EAQ88367.1"/>
    </source>
</evidence>
<dbReference type="EMBL" id="CH408032">
    <property type="protein sequence ID" value="EAQ88367.1"/>
    <property type="molecule type" value="Genomic_DNA"/>
</dbReference>
<feature type="transmembrane region" description="Helical" evidence="1">
    <location>
        <begin position="362"/>
        <end position="382"/>
    </location>
</feature>
<accession>Q2GZR0</accession>
<reference evidence="3" key="1">
    <citation type="journal article" date="2015" name="Genome Announc.">
        <title>Draft genome sequence of the cellulolytic fungus Chaetomium globosum.</title>
        <authorList>
            <person name="Cuomo C.A."/>
            <person name="Untereiner W.A."/>
            <person name="Ma L.-J."/>
            <person name="Grabherr M."/>
            <person name="Birren B.W."/>
        </authorList>
    </citation>
    <scope>NUCLEOTIDE SEQUENCE [LARGE SCALE GENOMIC DNA]</scope>
    <source>
        <strain evidence="3">ATCC 6205 / CBS 148.51 / DSM 1962 / NBRC 6347 / NRRL 1970</strain>
    </source>
</reference>
<name>Q2GZR0_CHAGB</name>
<dbReference type="AlphaFoldDB" id="Q2GZR0"/>
<protein>
    <submittedName>
        <fullName evidence="2">Uncharacterized protein</fullName>
    </submittedName>
</protein>
<sequence length="390" mass="43763">MSYPGMNVLCLPDGSFSIDPSFSYWQMSGFFQITLPVGQHFTFTEAKVIDIIWDLVSQSNRFYSFGLNPLTKSKVYLGVSKRFMFSPCWDNTGVPGCRILESVAAYTKAYGFLALDATGNLNKIKTTWTDRVIEKPALNISAFYIPSYPYYGNNWVDPRTNKTPYATYANQAFMTPTGNRTYNFSRIQEGGSCQAIDNNTYQWGFSFVQLFIVMSLLLLWYVAVYTMWLRGHLDLKRRQGDEAPARYQAVLDLAEALNHELAGVDEAPKVLTNRQLDRCISKQLNGGRVVVQTRPPLGKEYKLLKGAWSWIKREKWCLALAVLASLVQAMAPWVLPLALFAPFSLSVILALVIGRTRKSRELIGILGLILSLILMASVGPVLPARAWGGS</sequence>
<dbReference type="Proteomes" id="UP000001056">
    <property type="component" value="Unassembled WGS sequence"/>
</dbReference>
<dbReference type="eggNOG" id="ENOG502SQFB">
    <property type="taxonomic scope" value="Eukaryota"/>
</dbReference>
<dbReference type="RefSeq" id="XP_001224200.1">
    <property type="nucleotide sequence ID" value="XM_001224199.1"/>
</dbReference>
<dbReference type="VEuPathDB" id="FungiDB:CHGG_04986"/>
<keyword evidence="1" id="KW-0472">Membrane</keyword>
<feature type="transmembrane region" description="Helical" evidence="1">
    <location>
        <begin position="203"/>
        <end position="228"/>
    </location>
</feature>
<evidence type="ECO:0000313" key="3">
    <source>
        <dbReference type="Proteomes" id="UP000001056"/>
    </source>
</evidence>
<feature type="transmembrane region" description="Helical" evidence="1">
    <location>
        <begin position="337"/>
        <end position="355"/>
    </location>
</feature>
<organism evidence="2 3">
    <name type="scientific">Chaetomium globosum (strain ATCC 6205 / CBS 148.51 / DSM 1962 / NBRC 6347 / NRRL 1970)</name>
    <name type="common">Soil fungus</name>
    <dbReference type="NCBI Taxonomy" id="306901"/>
    <lineage>
        <taxon>Eukaryota</taxon>
        <taxon>Fungi</taxon>
        <taxon>Dikarya</taxon>
        <taxon>Ascomycota</taxon>
        <taxon>Pezizomycotina</taxon>
        <taxon>Sordariomycetes</taxon>
        <taxon>Sordariomycetidae</taxon>
        <taxon>Sordariales</taxon>
        <taxon>Chaetomiaceae</taxon>
        <taxon>Chaetomium</taxon>
    </lineage>
</organism>
<keyword evidence="3" id="KW-1185">Reference proteome</keyword>
<dbReference type="OrthoDB" id="3903561at2759"/>
<keyword evidence="1" id="KW-0812">Transmembrane</keyword>
<dbReference type="GeneID" id="4392351"/>
<keyword evidence="1" id="KW-1133">Transmembrane helix</keyword>
<proteinExistence type="predicted"/>
<evidence type="ECO:0000256" key="1">
    <source>
        <dbReference type="SAM" id="Phobius"/>
    </source>
</evidence>
<gene>
    <name evidence="2" type="ORF">CHGG_04986</name>
</gene>